<gene>
    <name evidence="2" type="ORF">SAMN05216481_101166</name>
</gene>
<dbReference type="InterPro" id="IPR041881">
    <property type="entry name" value="PqqD_sf"/>
</dbReference>
<accession>A0A1H8YY08</accession>
<dbReference type="NCBIfam" id="NF033530">
    <property type="entry name" value="lasso_PqqD_Strm"/>
    <property type="match status" value="1"/>
</dbReference>
<protein>
    <submittedName>
        <fullName evidence="2">Coenzyme PQQ synthesis protein D (PqqD)</fullName>
    </submittedName>
</protein>
<name>A0A1H8YY08_9ACTN</name>
<keyword evidence="3" id="KW-1185">Reference proteome</keyword>
<reference evidence="2 3" key="1">
    <citation type="submission" date="2016-10" db="EMBL/GenBank/DDBJ databases">
        <authorList>
            <person name="de Groot N.N."/>
        </authorList>
    </citation>
    <scope>NUCLEOTIDE SEQUENCE [LARGE SCALE GENOMIC DNA]</scope>
    <source>
        <strain evidence="2 3">CGMCC 4.3519</strain>
    </source>
</reference>
<evidence type="ECO:0000313" key="3">
    <source>
        <dbReference type="Proteomes" id="UP000199055"/>
    </source>
</evidence>
<keyword evidence="1" id="KW-0175">Coiled coil</keyword>
<evidence type="ECO:0000313" key="2">
    <source>
        <dbReference type="EMBL" id="SEP57079.1"/>
    </source>
</evidence>
<feature type="coiled-coil region" evidence="1">
    <location>
        <begin position="54"/>
        <end position="81"/>
    </location>
</feature>
<dbReference type="RefSeq" id="WP_093654296.1">
    <property type="nucleotide sequence ID" value="NZ_FOET01000001.1"/>
</dbReference>
<evidence type="ECO:0000256" key="1">
    <source>
        <dbReference type="SAM" id="Coils"/>
    </source>
</evidence>
<sequence>MKLRQGVAITTTEYGAVLLDERSGTYWQLNECGAVVVHALAQGRDGEAAVERLLEEYDVGRAEAEADVAELTRRLVEAELLAP</sequence>
<dbReference type="InterPro" id="IPR008792">
    <property type="entry name" value="PQQD"/>
</dbReference>
<dbReference type="Pfam" id="PF05402">
    <property type="entry name" value="PqqD"/>
    <property type="match status" value="1"/>
</dbReference>
<dbReference type="EMBL" id="FOET01000001">
    <property type="protein sequence ID" value="SEP57079.1"/>
    <property type="molecule type" value="Genomic_DNA"/>
</dbReference>
<dbReference type="Gene3D" id="1.10.10.1150">
    <property type="entry name" value="Coenzyme PQQ synthesis protein D (PqqD)"/>
    <property type="match status" value="1"/>
</dbReference>
<organism evidence="2 3">
    <name type="scientific">Streptomyces radiopugnans</name>
    <dbReference type="NCBI Taxonomy" id="403935"/>
    <lineage>
        <taxon>Bacteria</taxon>
        <taxon>Bacillati</taxon>
        <taxon>Actinomycetota</taxon>
        <taxon>Actinomycetes</taxon>
        <taxon>Kitasatosporales</taxon>
        <taxon>Streptomycetaceae</taxon>
        <taxon>Streptomyces</taxon>
    </lineage>
</organism>
<dbReference type="AlphaFoldDB" id="A0A1H8YY08"/>
<dbReference type="STRING" id="403935.SAMN05216481_101166"/>
<proteinExistence type="predicted"/>
<dbReference type="Proteomes" id="UP000199055">
    <property type="component" value="Unassembled WGS sequence"/>
</dbReference>